<dbReference type="Gene3D" id="1.10.8.60">
    <property type="match status" value="2"/>
</dbReference>
<evidence type="ECO:0000313" key="6">
    <source>
        <dbReference type="Proteomes" id="UP000030693"/>
    </source>
</evidence>
<dbReference type="RefSeq" id="XP_009498126.1">
    <property type="nucleotide sequence ID" value="XM_009499851.1"/>
</dbReference>
<keyword evidence="6" id="KW-1185">Reference proteome</keyword>
<evidence type="ECO:0000313" key="5">
    <source>
        <dbReference type="EMBL" id="KCV67450.1"/>
    </source>
</evidence>
<dbReference type="Gene3D" id="3.40.50.300">
    <property type="entry name" value="P-loop containing nucleotide triphosphate hydrolases"/>
    <property type="match status" value="2"/>
</dbReference>
<dbReference type="GeneID" id="20530814"/>
<dbReference type="InterPro" id="IPR050168">
    <property type="entry name" value="AAA_ATPase_domain"/>
</dbReference>
<organism evidence="5">
    <name type="scientific">Fonticula alba</name>
    <name type="common">Slime mold</name>
    <dbReference type="NCBI Taxonomy" id="691883"/>
    <lineage>
        <taxon>Eukaryota</taxon>
        <taxon>Rotosphaerida</taxon>
        <taxon>Fonticulaceae</taxon>
        <taxon>Fonticula</taxon>
    </lineage>
</organism>
<dbReference type="eggNOG" id="KOG0730">
    <property type="taxonomic scope" value="Eukaryota"/>
</dbReference>
<comment type="similarity">
    <text evidence="3">Belongs to the AAA ATPase family.</text>
</comment>
<dbReference type="GO" id="GO:0016887">
    <property type="term" value="F:ATP hydrolysis activity"/>
    <property type="evidence" value="ECO:0007669"/>
    <property type="project" value="InterPro"/>
</dbReference>
<gene>
    <name evidence="5" type="ORF">H696_06089</name>
</gene>
<dbReference type="OrthoDB" id="27435at2759"/>
<dbReference type="Pfam" id="PF17862">
    <property type="entry name" value="AAA_lid_3"/>
    <property type="match status" value="2"/>
</dbReference>
<dbReference type="SUPFAM" id="SSF52540">
    <property type="entry name" value="P-loop containing nucleoside triphosphate hydrolases"/>
    <property type="match status" value="2"/>
</dbReference>
<feature type="domain" description="AAA+ ATPase" evidence="4">
    <location>
        <begin position="188"/>
        <end position="326"/>
    </location>
</feature>
<dbReference type="GO" id="GO:0005524">
    <property type="term" value="F:ATP binding"/>
    <property type="evidence" value="ECO:0007669"/>
    <property type="project" value="UniProtKB-KW"/>
</dbReference>
<reference evidence="5" key="1">
    <citation type="submission" date="2013-04" db="EMBL/GenBank/DDBJ databases">
        <title>The Genome Sequence of Fonticula alba ATCC 38817.</title>
        <authorList>
            <consortium name="The Broad Institute Genomics Platform"/>
            <person name="Russ C."/>
            <person name="Cuomo C."/>
            <person name="Burger G."/>
            <person name="Gray M.W."/>
            <person name="Holland P.W.H."/>
            <person name="King N."/>
            <person name="Lang F.B.F."/>
            <person name="Roger A.J."/>
            <person name="Ruiz-Trillo I."/>
            <person name="Brown M."/>
            <person name="Walker B."/>
            <person name="Young S."/>
            <person name="Zeng Q."/>
            <person name="Gargeya S."/>
            <person name="Fitzgerald M."/>
            <person name="Haas B."/>
            <person name="Abouelleil A."/>
            <person name="Allen A.W."/>
            <person name="Alvarado L."/>
            <person name="Arachchi H.M."/>
            <person name="Berlin A.M."/>
            <person name="Chapman S.B."/>
            <person name="Gainer-Dewar J."/>
            <person name="Goldberg J."/>
            <person name="Griggs A."/>
            <person name="Gujja S."/>
            <person name="Hansen M."/>
            <person name="Howarth C."/>
            <person name="Imamovic A."/>
            <person name="Ireland A."/>
            <person name="Larimer J."/>
            <person name="McCowan C."/>
            <person name="Murphy C."/>
            <person name="Pearson M."/>
            <person name="Poon T.W."/>
            <person name="Priest M."/>
            <person name="Roberts A."/>
            <person name="Saif S."/>
            <person name="Shea T."/>
            <person name="Sisk P."/>
            <person name="Sykes S."/>
            <person name="Wortman J."/>
            <person name="Nusbaum C."/>
            <person name="Birren B."/>
        </authorList>
    </citation>
    <scope>NUCLEOTIDE SEQUENCE [LARGE SCALE GENOMIC DNA]</scope>
    <source>
        <strain evidence="5">ATCC 38817</strain>
    </source>
</reference>
<evidence type="ECO:0000256" key="3">
    <source>
        <dbReference type="RuleBase" id="RU003651"/>
    </source>
</evidence>
<dbReference type="FunFam" id="3.40.50.300:FF:000661">
    <property type="entry name" value="calmodulin-interacting protein 111 isoform X1"/>
    <property type="match status" value="1"/>
</dbReference>
<dbReference type="InterPro" id="IPR027417">
    <property type="entry name" value="P-loop_NTPase"/>
</dbReference>
<dbReference type="SMART" id="SM00382">
    <property type="entry name" value="AAA"/>
    <property type="match status" value="1"/>
</dbReference>
<dbReference type="AlphaFoldDB" id="A0A058YZP5"/>
<dbReference type="Pfam" id="PF00004">
    <property type="entry name" value="AAA"/>
    <property type="match status" value="2"/>
</dbReference>
<dbReference type="InterPro" id="IPR003593">
    <property type="entry name" value="AAA+_ATPase"/>
</dbReference>
<dbReference type="PROSITE" id="PS00674">
    <property type="entry name" value="AAA"/>
    <property type="match status" value="2"/>
</dbReference>
<sequence length="429" mass="46452">MVAALLTLMDGVESQHDGVVVIAATNRPDSLDPALRRPGRFDRELSIGAPDAAARGDILRKALARTRHRLAEEDLLAVADKCHGFVGADMALLVEEAGLSAVGRFVQAADVPAADQVAELCLELGDFQLALQRVKPSSLRSVALSLDESARVYWRDIGGQEDAKQRLREAIEWPLKNPEAFRRLGIRPPRGILLYGPPGCSKTLLARALATESGVNFIAIKGPEIFNKWVGESERAVREIFRRARGASPAIIFLDEVDAIASKRGSSSGESSVSDRVVSQLLSEIDGIEGLDGVTIVAATNRPDIIDPALMRPGRLDRKFLIDLPDHPARVAILQRRLRDVPHDEQMDLDDLATRLEGYSGAETVAVCREAALAALNDAIAAADAPAKESIRREHFDRALATVRPRISPAMMDFYRGFAAGGAVVTASW</sequence>
<dbReference type="InterPro" id="IPR003960">
    <property type="entry name" value="ATPase_AAA_CS"/>
</dbReference>
<dbReference type="PANTHER" id="PTHR23077:SF27">
    <property type="entry name" value="ATPASE FAMILY GENE 2 PROTEIN HOMOLOG A"/>
    <property type="match status" value="1"/>
</dbReference>
<dbReference type="GO" id="GO:0005737">
    <property type="term" value="C:cytoplasm"/>
    <property type="evidence" value="ECO:0007669"/>
    <property type="project" value="TreeGrafter"/>
</dbReference>
<dbReference type="CDD" id="cd19511">
    <property type="entry name" value="RecA-like_CDC48_r2-like"/>
    <property type="match status" value="1"/>
</dbReference>
<dbReference type="OMA" id="NAYVIGM"/>
<proteinExistence type="inferred from homology"/>
<name>A0A058YZP5_FONAL</name>
<evidence type="ECO:0000259" key="4">
    <source>
        <dbReference type="SMART" id="SM00382"/>
    </source>
</evidence>
<dbReference type="InterPro" id="IPR041569">
    <property type="entry name" value="AAA_lid_3"/>
</dbReference>
<dbReference type="EMBL" id="KB932218">
    <property type="protein sequence ID" value="KCV67450.1"/>
    <property type="molecule type" value="Genomic_DNA"/>
</dbReference>
<dbReference type="PANTHER" id="PTHR23077">
    <property type="entry name" value="AAA-FAMILY ATPASE"/>
    <property type="match status" value="1"/>
</dbReference>
<keyword evidence="2 3" id="KW-0067">ATP-binding</keyword>
<accession>A0A058YZP5</accession>
<dbReference type="Proteomes" id="UP000030693">
    <property type="component" value="Unassembled WGS sequence"/>
</dbReference>
<keyword evidence="1 3" id="KW-0547">Nucleotide-binding</keyword>
<dbReference type="InterPro" id="IPR003959">
    <property type="entry name" value="ATPase_AAA_core"/>
</dbReference>
<evidence type="ECO:0000256" key="2">
    <source>
        <dbReference type="ARBA" id="ARBA00022840"/>
    </source>
</evidence>
<dbReference type="STRING" id="691883.A0A058YZP5"/>
<protein>
    <recommendedName>
        <fullName evidence="4">AAA+ ATPase domain-containing protein</fullName>
    </recommendedName>
</protein>
<evidence type="ECO:0000256" key="1">
    <source>
        <dbReference type="ARBA" id="ARBA00022741"/>
    </source>
</evidence>